<sequence>MASREGLALFEQAVTMRPWPPVTILNRHYNYDASLWGCAVKKRISQGLSYFRSGTCLRDVISGQSLLVKPWYGRRHAVMVSGTLACLPAVLSHSGFFGSVRCHNGSLWLADHESRSNSRTKNNVAILALKGRVRTRQGEHIIEWRPSSMHVRYLQIRSPSPGSGSECPAHANLEIWSSGACGAGQAKFLDGVNVENAVYAGFDLRPDDPSCNS</sequence>
<keyword evidence="2" id="KW-1185">Reference proteome</keyword>
<gene>
    <name evidence="1" type="ORF">B0I36DRAFT_72167</name>
</gene>
<accession>A0A9P8YEI6</accession>
<dbReference type="Proteomes" id="UP000756346">
    <property type="component" value="Unassembled WGS sequence"/>
</dbReference>
<dbReference type="GeneID" id="70192818"/>
<protein>
    <submittedName>
        <fullName evidence="1">Uncharacterized protein</fullName>
    </submittedName>
</protein>
<evidence type="ECO:0000313" key="2">
    <source>
        <dbReference type="Proteomes" id="UP000756346"/>
    </source>
</evidence>
<organism evidence="1 2">
    <name type="scientific">Microdochium trichocladiopsis</name>
    <dbReference type="NCBI Taxonomy" id="1682393"/>
    <lineage>
        <taxon>Eukaryota</taxon>
        <taxon>Fungi</taxon>
        <taxon>Dikarya</taxon>
        <taxon>Ascomycota</taxon>
        <taxon>Pezizomycotina</taxon>
        <taxon>Sordariomycetes</taxon>
        <taxon>Xylariomycetidae</taxon>
        <taxon>Xylariales</taxon>
        <taxon>Microdochiaceae</taxon>
        <taxon>Microdochium</taxon>
    </lineage>
</organism>
<proteinExistence type="predicted"/>
<evidence type="ECO:0000313" key="1">
    <source>
        <dbReference type="EMBL" id="KAH7037863.1"/>
    </source>
</evidence>
<dbReference type="EMBL" id="JAGTJQ010000002">
    <property type="protein sequence ID" value="KAH7037863.1"/>
    <property type="molecule type" value="Genomic_DNA"/>
</dbReference>
<dbReference type="RefSeq" id="XP_046016984.1">
    <property type="nucleotide sequence ID" value="XM_046163272.1"/>
</dbReference>
<comment type="caution">
    <text evidence="1">The sequence shown here is derived from an EMBL/GenBank/DDBJ whole genome shotgun (WGS) entry which is preliminary data.</text>
</comment>
<dbReference type="AlphaFoldDB" id="A0A9P8YEI6"/>
<reference evidence="1" key="1">
    <citation type="journal article" date="2021" name="Nat. Commun.">
        <title>Genetic determinants of endophytism in the Arabidopsis root mycobiome.</title>
        <authorList>
            <person name="Mesny F."/>
            <person name="Miyauchi S."/>
            <person name="Thiergart T."/>
            <person name="Pickel B."/>
            <person name="Atanasova L."/>
            <person name="Karlsson M."/>
            <person name="Huettel B."/>
            <person name="Barry K.W."/>
            <person name="Haridas S."/>
            <person name="Chen C."/>
            <person name="Bauer D."/>
            <person name="Andreopoulos W."/>
            <person name="Pangilinan J."/>
            <person name="LaButti K."/>
            <person name="Riley R."/>
            <person name="Lipzen A."/>
            <person name="Clum A."/>
            <person name="Drula E."/>
            <person name="Henrissat B."/>
            <person name="Kohler A."/>
            <person name="Grigoriev I.V."/>
            <person name="Martin F.M."/>
            <person name="Hacquard S."/>
        </authorList>
    </citation>
    <scope>NUCLEOTIDE SEQUENCE</scope>
    <source>
        <strain evidence="1">MPI-CAGE-CH-0230</strain>
    </source>
</reference>
<name>A0A9P8YEI6_9PEZI</name>